<protein>
    <submittedName>
        <fullName evidence="2">Uncharacterized protein</fullName>
    </submittedName>
</protein>
<evidence type="ECO:0000256" key="1">
    <source>
        <dbReference type="SAM" id="MobiDB-lite"/>
    </source>
</evidence>
<gene>
    <name evidence="2" type="ORF">GCM10007047_18010</name>
</gene>
<sequence>MPEPTSHSNPSGALVSAGHSTSPSWKNAEAGKENPVSAPPSPAQLVEVLKIAEKYIENYAIDYSPHGAATRLQIRNAIAAGEQFYVTQN</sequence>
<accession>A0A8J3DC78</accession>
<dbReference type="EMBL" id="BMXG01000010">
    <property type="protein sequence ID" value="GHC01944.1"/>
    <property type="molecule type" value="Genomic_DNA"/>
</dbReference>
<feature type="compositionally biased region" description="Polar residues" evidence="1">
    <location>
        <begin position="1"/>
        <end position="11"/>
    </location>
</feature>
<evidence type="ECO:0000313" key="3">
    <source>
        <dbReference type="Proteomes" id="UP000642829"/>
    </source>
</evidence>
<name>A0A8J3DC78_9BACT</name>
<dbReference type="RefSeq" id="WP_189514276.1">
    <property type="nucleotide sequence ID" value="NZ_BMXG01000010.1"/>
</dbReference>
<dbReference type="Proteomes" id="UP000642829">
    <property type="component" value="Unassembled WGS sequence"/>
</dbReference>
<feature type="region of interest" description="Disordered" evidence="1">
    <location>
        <begin position="1"/>
        <end position="41"/>
    </location>
</feature>
<keyword evidence="3" id="KW-1185">Reference proteome</keyword>
<comment type="caution">
    <text evidence="2">The sequence shown here is derived from an EMBL/GenBank/DDBJ whole genome shotgun (WGS) entry which is preliminary data.</text>
</comment>
<reference evidence="2" key="2">
    <citation type="submission" date="2020-09" db="EMBL/GenBank/DDBJ databases">
        <authorList>
            <person name="Sun Q."/>
            <person name="Kim S."/>
        </authorList>
    </citation>
    <scope>NUCLEOTIDE SEQUENCE</scope>
    <source>
        <strain evidence="2">KCTC 12870</strain>
    </source>
</reference>
<organism evidence="2 3">
    <name type="scientific">Cerasicoccus arenae</name>
    <dbReference type="NCBI Taxonomy" id="424488"/>
    <lineage>
        <taxon>Bacteria</taxon>
        <taxon>Pseudomonadati</taxon>
        <taxon>Verrucomicrobiota</taxon>
        <taxon>Opitutia</taxon>
        <taxon>Puniceicoccales</taxon>
        <taxon>Cerasicoccaceae</taxon>
        <taxon>Cerasicoccus</taxon>
    </lineage>
</organism>
<dbReference type="AlphaFoldDB" id="A0A8J3DC78"/>
<reference evidence="2" key="1">
    <citation type="journal article" date="2014" name="Int. J. Syst. Evol. Microbiol.">
        <title>Complete genome sequence of Corynebacterium casei LMG S-19264T (=DSM 44701T), isolated from a smear-ripened cheese.</title>
        <authorList>
            <consortium name="US DOE Joint Genome Institute (JGI-PGF)"/>
            <person name="Walter F."/>
            <person name="Albersmeier A."/>
            <person name="Kalinowski J."/>
            <person name="Ruckert C."/>
        </authorList>
    </citation>
    <scope>NUCLEOTIDE SEQUENCE</scope>
    <source>
        <strain evidence="2">KCTC 12870</strain>
    </source>
</reference>
<evidence type="ECO:0000313" key="2">
    <source>
        <dbReference type="EMBL" id="GHC01944.1"/>
    </source>
</evidence>
<proteinExistence type="predicted"/>